<sequence length="367" mass="39692">MRDRHRVRNPFGPREDVENGDVCRQRGHSLKMPEPVKKPASAFKKKPKTTVVVAGGTAVFKAETEKPDAKVKWQRGSADITASDKYVISAEGNKHSLTIKNVTKEDDVIYAVIAGSSKVKFELKVKEQAEKVEHGASTAEEPAPASVPSEDPASASADSAAPAPAEDPTPAPSENPPPAPAPADEPAPPPAPAADPAPPPAPAPTEEQAHPEHLAESQLPDTRQDLTGLFMEKPQSGEVTVGENITFVAKVCAASLLKKPTVKWFKGKWMDLASKAGKHLQLKELYDRNTKVYTFEMHIIAAKANYAGGYRCEVSSRDKFDSCNFELIVHEARSVGEFDIRAAFRRTSLDGGEEAGELDFSALLKKR</sequence>
<dbReference type="Proteomes" id="UP001046870">
    <property type="component" value="Chromosome 11"/>
</dbReference>
<evidence type="ECO:0000313" key="4">
    <source>
        <dbReference type="EMBL" id="KAG7468356.1"/>
    </source>
</evidence>
<comment type="caution">
    <text evidence="4">The sequence shown here is derived from an EMBL/GenBank/DDBJ whole genome shotgun (WGS) entry which is preliminary data.</text>
</comment>
<dbReference type="GO" id="GO:0032036">
    <property type="term" value="F:myosin heavy chain binding"/>
    <property type="evidence" value="ECO:0007669"/>
    <property type="project" value="TreeGrafter"/>
</dbReference>
<dbReference type="InterPro" id="IPR013783">
    <property type="entry name" value="Ig-like_fold"/>
</dbReference>
<gene>
    <name evidence="4" type="ORF">MATL_G00142040</name>
</gene>
<accession>A0A9D3PTR0</accession>
<dbReference type="Gene3D" id="2.60.40.10">
    <property type="entry name" value="Immunoglobulins"/>
    <property type="match status" value="2"/>
</dbReference>
<dbReference type="InterPro" id="IPR013098">
    <property type="entry name" value="Ig_I-set"/>
</dbReference>
<feature type="compositionally biased region" description="Basic and acidic residues" evidence="2">
    <location>
        <begin position="13"/>
        <end position="24"/>
    </location>
</feature>
<dbReference type="PANTHER" id="PTHR13817">
    <property type="entry name" value="TITIN"/>
    <property type="match status" value="1"/>
</dbReference>
<dbReference type="Pfam" id="PF07679">
    <property type="entry name" value="I-set"/>
    <property type="match status" value="1"/>
</dbReference>
<feature type="compositionally biased region" description="Pro residues" evidence="2">
    <location>
        <begin position="165"/>
        <end position="203"/>
    </location>
</feature>
<dbReference type="FunFam" id="2.60.40.10:FF:000111">
    <property type="entry name" value="Myosin-binding protein C, slow type"/>
    <property type="match status" value="1"/>
</dbReference>
<protein>
    <recommendedName>
        <fullName evidence="3">Immunoglobulin domain-containing protein</fullName>
    </recommendedName>
</protein>
<feature type="region of interest" description="Disordered" evidence="2">
    <location>
        <begin position="1"/>
        <end position="43"/>
    </location>
</feature>
<keyword evidence="5" id="KW-1185">Reference proteome</keyword>
<organism evidence="4 5">
    <name type="scientific">Megalops atlanticus</name>
    <name type="common">Tarpon</name>
    <name type="synonym">Clupea gigantea</name>
    <dbReference type="NCBI Taxonomy" id="7932"/>
    <lineage>
        <taxon>Eukaryota</taxon>
        <taxon>Metazoa</taxon>
        <taxon>Chordata</taxon>
        <taxon>Craniata</taxon>
        <taxon>Vertebrata</taxon>
        <taxon>Euteleostomi</taxon>
        <taxon>Actinopterygii</taxon>
        <taxon>Neopterygii</taxon>
        <taxon>Teleostei</taxon>
        <taxon>Elopiformes</taxon>
        <taxon>Megalopidae</taxon>
        <taxon>Megalops</taxon>
    </lineage>
</organism>
<feature type="domain" description="Immunoglobulin" evidence="3">
    <location>
        <begin position="234"/>
        <end position="330"/>
    </location>
</feature>
<evidence type="ECO:0000313" key="5">
    <source>
        <dbReference type="Proteomes" id="UP001046870"/>
    </source>
</evidence>
<evidence type="ECO:0000259" key="3">
    <source>
        <dbReference type="SMART" id="SM00409"/>
    </source>
</evidence>
<reference evidence="4" key="1">
    <citation type="submission" date="2021-01" db="EMBL/GenBank/DDBJ databases">
        <authorList>
            <person name="Zahm M."/>
            <person name="Roques C."/>
            <person name="Cabau C."/>
            <person name="Klopp C."/>
            <person name="Donnadieu C."/>
            <person name="Jouanno E."/>
            <person name="Lampietro C."/>
            <person name="Louis A."/>
            <person name="Herpin A."/>
            <person name="Echchiki A."/>
            <person name="Berthelot C."/>
            <person name="Parey E."/>
            <person name="Roest-Crollius H."/>
            <person name="Braasch I."/>
            <person name="Postlethwait J."/>
            <person name="Bobe J."/>
            <person name="Montfort J."/>
            <person name="Bouchez O."/>
            <person name="Begum T."/>
            <person name="Mejri S."/>
            <person name="Adams A."/>
            <person name="Chen W.-J."/>
            <person name="Guiguen Y."/>
        </authorList>
    </citation>
    <scope>NUCLEOTIDE SEQUENCE</scope>
    <source>
        <strain evidence="4">YG-15Mar2019-1</strain>
        <tissue evidence="4">Brain</tissue>
    </source>
</reference>
<feature type="region of interest" description="Disordered" evidence="2">
    <location>
        <begin position="132"/>
        <end position="218"/>
    </location>
</feature>
<dbReference type="PANTHER" id="PTHR13817:SF20">
    <property type="entry name" value="MYOSIN-BINDING PROTEIN C, CARDIAC-TYPE"/>
    <property type="match status" value="1"/>
</dbReference>
<evidence type="ECO:0000256" key="1">
    <source>
        <dbReference type="ARBA" id="ARBA00022737"/>
    </source>
</evidence>
<dbReference type="InterPro" id="IPR003599">
    <property type="entry name" value="Ig_sub"/>
</dbReference>
<dbReference type="FunFam" id="2.60.40.10:FF:000576">
    <property type="entry name" value="Myosin-binding protein C, cardiac-type"/>
    <property type="match status" value="1"/>
</dbReference>
<dbReference type="InterPro" id="IPR050964">
    <property type="entry name" value="Striated_Muscle_Regulatory"/>
</dbReference>
<dbReference type="GO" id="GO:0055010">
    <property type="term" value="P:ventricular cardiac muscle tissue morphogenesis"/>
    <property type="evidence" value="ECO:0007669"/>
    <property type="project" value="TreeGrafter"/>
</dbReference>
<feature type="compositionally biased region" description="Low complexity" evidence="2">
    <location>
        <begin position="136"/>
        <end position="164"/>
    </location>
</feature>
<keyword evidence="1" id="KW-0677">Repeat</keyword>
<dbReference type="EMBL" id="JAFDVH010000011">
    <property type="protein sequence ID" value="KAG7468356.1"/>
    <property type="molecule type" value="Genomic_DNA"/>
</dbReference>
<proteinExistence type="predicted"/>
<dbReference type="SMART" id="SM00409">
    <property type="entry name" value="IG"/>
    <property type="match status" value="2"/>
</dbReference>
<dbReference type="GO" id="GO:0045214">
    <property type="term" value="P:sarcomere organization"/>
    <property type="evidence" value="ECO:0007669"/>
    <property type="project" value="TreeGrafter"/>
</dbReference>
<dbReference type="OrthoDB" id="8939485at2759"/>
<evidence type="ECO:0000256" key="2">
    <source>
        <dbReference type="SAM" id="MobiDB-lite"/>
    </source>
</evidence>
<feature type="domain" description="Immunoglobulin" evidence="3">
    <location>
        <begin position="47"/>
        <end position="126"/>
    </location>
</feature>
<dbReference type="SUPFAM" id="SSF48726">
    <property type="entry name" value="Immunoglobulin"/>
    <property type="match status" value="2"/>
</dbReference>
<name>A0A9D3PTR0_MEGAT</name>
<dbReference type="AlphaFoldDB" id="A0A9D3PTR0"/>
<dbReference type="InterPro" id="IPR036179">
    <property type="entry name" value="Ig-like_dom_sf"/>
</dbReference>
<dbReference type="GO" id="GO:0031430">
    <property type="term" value="C:M band"/>
    <property type="evidence" value="ECO:0007669"/>
    <property type="project" value="TreeGrafter"/>
</dbReference>